<accession>A0A1C4WME4</accession>
<feature type="region of interest" description="Disordered" evidence="1">
    <location>
        <begin position="27"/>
        <end position="46"/>
    </location>
</feature>
<protein>
    <submittedName>
        <fullName evidence="2">Uncharacterized protein</fullName>
    </submittedName>
</protein>
<gene>
    <name evidence="2" type="ORF">GA0070564_102375</name>
</gene>
<dbReference type="EMBL" id="FMCX01000002">
    <property type="protein sequence ID" value="SCE97395.1"/>
    <property type="molecule type" value="Genomic_DNA"/>
</dbReference>
<evidence type="ECO:0000313" key="2">
    <source>
        <dbReference type="EMBL" id="SCE97395.1"/>
    </source>
</evidence>
<evidence type="ECO:0000313" key="3">
    <source>
        <dbReference type="Proteomes" id="UP000199504"/>
    </source>
</evidence>
<dbReference type="RefSeq" id="WP_176730613.1">
    <property type="nucleotide sequence ID" value="NZ_FMCX01000002.1"/>
</dbReference>
<organism evidence="2 3">
    <name type="scientific">Micromonospora mirobrigensis</name>
    <dbReference type="NCBI Taxonomy" id="262898"/>
    <lineage>
        <taxon>Bacteria</taxon>
        <taxon>Bacillati</taxon>
        <taxon>Actinomycetota</taxon>
        <taxon>Actinomycetes</taxon>
        <taxon>Micromonosporales</taxon>
        <taxon>Micromonosporaceae</taxon>
        <taxon>Micromonospora</taxon>
    </lineage>
</organism>
<keyword evidence="3" id="KW-1185">Reference proteome</keyword>
<feature type="region of interest" description="Disordered" evidence="1">
    <location>
        <begin position="255"/>
        <end position="296"/>
    </location>
</feature>
<sequence length="296" mass="32336">MTVGARWWRAARARIADAWRDLVVDLPVSPPPQPAPPPPSPARPTQLRDAAGAIVVPARGYVFQFTVHATLTWTGTGLSTDLLGWHVRQVRPRAILRLTRLAAAAARTFPPHQAGELEVALQRAVAGQPPWQFRDGDTELTCRVDVWVRLDEAVRQALLPYSEQLVNLEGQYEVQLRRAECVEQLNRRWVDLLEEFTAGPVSGAVDRETREALDDAARRMAEDQRAAAEWSGELLRQRQRDRDVFWPLLAVDVPSPAAGGGVPAQPGPASEPAADDSATEPVRPGEAGPETTGAGS</sequence>
<evidence type="ECO:0000256" key="1">
    <source>
        <dbReference type="SAM" id="MobiDB-lite"/>
    </source>
</evidence>
<feature type="compositionally biased region" description="Pro residues" evidence="1">
    <location>
        <begin position="28"/>
        <end position="42"/>
    </location>
</feature>
<name>A0A1C4WME4_9ACTN</name>
<feature type="compositionally biased region" description="Low complexity" evidence="1">
    <location>
        <begin position="255"/>
        <end position="268"/>
    </location>
</feature>
<proteinExistence type="predicted"/>
<dbReference type="AlphaFoldDB" id="A0A1C4WME4"/>
<dbReference type="Proteomes" id="UP000199504">
    <property type="component" value="Unassembled WGS sequence"/>
</dbReference>
<reference evidence="3" key="1">
    <citation type="submission" date="2016-06" db="EMBL/GenBank/DDBJ databases">
        <authorList>
            <person name="Varghese N."/>
            <person name="Submissions Spin"/>
        </authorList>
    </citation>
    <scope>NUCLEOTIDE SEQUENCE [LARGE SCALE GENOMIC DNA]</scope>
    <source>
        <strain evidence="3">DSM 44830</strain>
    </source>
</reference>